<evidence type="ECO:0008006" key="4">
    <source>
        <dbReference type="Google" id="ProtNLM"/>
    </source>
</evidence>
<keyword evidence="2" id="KW-0732">Signal</keyword>
<reference evidence="3" key="1">
    <citation type="submission" date="2019-04" db="EMBL/GenBank/DDBJ databases">
        <title>Friends and foes A comparative genomics studyof 23 Aspergillus species from section Flavi.</title>
        <authorList>
            <consortium name="DOE Joint Genome Institute"/>
            <person name="Kjaerbolling I."/>
            <person name="Vesth T."/>
            <person name="Frisvad J.C."/>
            <person name="Nybo J.L."/>
            <person name="Theobald S."/>
            <person name="Kildgaard S."/>
            <person name="Isbrandt T."/>
            <person name="Kuo A."/>
            <person name="Sato A."/>
            <person name="Lyhne E.K."/>
            <person name="Kogle M.E."/>
            <person name="Wiebenga A."/>
            <person name="Kun R.S."/>
            <person name="Lubbers R.J."/>
            <person name="Makela M.R."/>
            <person name="Barry K."/>
            <person name="Chovatia M."/>
            <person name="Clum A."/>
            <person name="Daum C."/>
            <person name="Haridas S."/>
            <person name="He G."/>
            <person name="LaButti K."/>
            <person name="Lipzen A."/>
            <person name="Mondo S."/>
            <person name="Riley R."/>
            <person name="Salamov A."/>
            <person name="Simmons B.A."/>
            <person name="Magnuson J.K."/>
            <person name="Henrissat B."/>
            <person name="Mortensen U.H."/>
            <person name="Larsen T.O."/>
            <person name="Devries R.P."/>
            <person name="Grigoriev I.V."/>
            <person name="Machida M."/>
            <person name="Baker S.E."/>
            <person name="Andersen M.R."/>
        </authorList>
    </citation>
    <scope>NUCLEOTIDE SEQUENCE [LARGE SCALE GENOMIC DNA]</scope>
    <source>
        <strain evidence="3">IBT 14317</strain>
    </source>
</reference>
<feature type="signal peptide" evidence="2">
    <location>
        <begin position="1"/>
        <end position="18"/>
    </location>
</feature>
<dbReference type="EMBL" id="ML735244">
    <property type="protein sequence ID" value="KAE8391599.1"/>
    <property type="molecule type" value="Genomic_DNA"/>
</dbReference>
<feature type="region of interest" description="Disordered" evidence="1">
    <location>
        <begin position="253"/>
        <end position="272"/>
    </location>
</feature>
<protein>
    <recommendedName>
        <fullName evidence="4">Lysine-specific metallo-endopeptidase domain-containing protein</fullName>
    </recommendedName>
</protein>
<sequence length="379" mass="43173">MAGLHVFLSLVLVLSAWANTWHFAFAQANSPRDITDMFHISFDPSIPGNCAAHGKDKLDQIDEDAFVLSKAGLQAVIDITRKNSKTRQEAGRLVTVLFQNPFEAVNNFFKEAVPILHDRSHKKPYLFCGDSWRIREVMSSQMRDAKGELMKDEEGSPYLIKDDKQMKKRQKAAKEDWGFQKLRSIYPYWCPGLKSYIFDKKYAKDPTEGPCSTGSSVSGYTVFELKTGIGAITLCDKAFNGDRLRTVNIKPFADSDLDNDEKPPKQSTTIEEVSPRATTLYHELFHLLWTKLMDPENGEEYDFKRMTGIVRRSVGKGEDKKRETFSKGQAMKNPHNYVYTAIGYDYTQNVNHVLKDHEGPGEDLVVPIEFYTGWATYHV</sequence>
<dbReference type="OrthoDB" id="4259138at2759"/>
<organism evidence="3">
    <name type="scientific">Petromyces alliaceus</name>
    <name type="common">Aspergillus alliaceus</name>
    <dbReference type="NCBI Taxonomy" id="209559"/>
    <lineage>
        <taxon>Eukaryota</taxon>
        <taxon>Fungi</taxon>
        <taxon>Dikarya</taxon>
        <taxon>Ascomycota</taxon>
        <taxon>Pezizomycotina</taxon>
        <taxon>Eurotiomycetes</taxon>
        <taxon>Eurotiomycetidae</taxon>
        <taxon>Eurotiales</taxon>
        <taxon>Aspergillaceae</taxon>
        <taxon>Aspergillus</taxon>
        <taxon>Aspergillus subgen. Circumdati</taxon>
    </lineage>
</organism>
<dbReference type="AlphaFoldDB" id="A0A5N7CCF3"/>
<evidence type="ECO:0000256" key="2">
    <source>
        <dbReference type="SAM" id="SignalP"/>
    </source>
</evidence>
<evidence type="ECO:0000256" key="1">
    <source>
        <dbReference type="SAM" id="MobiDB-lite"/>
    </source>
</evidence>
<proteinExistence type="predicted"/>
<evidence type="ECO:0000313" key="3">
    <source>
        <dbReference type="EMBL" id="KAE8391599.1"/>
    </source>
</evidence>
<gene>
    <name evidence="3" type="ORF">BDV23DRAFT_182410</name>
</gene>
<dbReference type="Proteomes" id="UP000326877">
    <property type="component" value="Unassembled WGS sequence"/>
</dbReference>
<accession>A0A5N7CCF3</accession>
<feature type="chain" id="PRO_5024829848" description="Lysine-specific metallo-endopeptidase domain-containing protein" evidence="2">
    <location>
        <begin position="19"/>
        <end position="379"/>
    </location>
</feature>
<name>A0A5N7CCF3_PETAA</name>